<evidence type="ECO:0000256" key="9">
    <source>
        <dbReference type="SAM" id="MobiDB-lite"/>
    </source>
</evidence>
<dbReference type="CDD" id="cd00075">
    <property type="entry name" value="HATPase"/>
    <property type="match status" value="1"/>
</dbReference>
<dbReference type="SUPFAM" id="SSF53850">
    <property type="entry name" value="Periplasmic binding protein-like II"/>
    <property type="match status" value="1"/>
</dbReference>
<dbReference type="eggNOG" id="COG4191">
    <property type="taxonomic scope" value="Bacteria"/>
</dbReference>
<dbReference type="SUPFAM" id="SSF55874">
    <property type="entry name" value="ATPase domain of HSP90 chaperone/DNA topoisomerase II/histidine kinase"/>
    <property type="match status" value="1"/>
</dbReference>
<feature type="chain" id="PRO_5004507010" description="histidine kinase" evidence="10">
    <location>
        <begin position="17"/>
        <end position="661"/>
    </location>
</feature>
<dbReference type="InterPro" id="IPR003661">
    <property type="entry name" value="HisK_dim/P_dom"/>
</dbReference>
<comment type="caution">
    <text evidence="12">The sequence shown here is derived from an EMBL/GenBank/DDBJ whole genome shotgun (WGS) entry which is preliminary data.</text>
</comment>
<dbReference type="Gene3D" id="3.40.190.10">
    <property type="entry name" value="Periplasmic binding protein-like II"/>
    <property type="match status" value="1"/>
</dbReference>
<keyword evidence="4" id="KW-0808">Transferase</keyword>
<evidence type="ECO:0000256" key="7">
    <source>
        <dbReference type="ARBA" id="ARBA00022840"/>
    </source>
</evidence>
<feature type="domain" description="Histidine kinase" evidence="11">
    <location>
        <begin position="411"/>
        <end position="625"/>
    </location>
</feature>
<organism evidence="12 13">
    <name type="scientific">Sutterella wadsworthensis HGA0223</name>
    <dbReference type="NCBI Taxonomy" id="1203554"/>
    <lineage>
        <taxon>Bacteria</taxon>
        <taxon>Pseudomonadati</taxon>
        <taxon>Pseudomonadota</taxon>
        <taxon>Betaproteobacteria</taxon>
        <taxon>Burkholderiales</taxon>
        <taxon>Sutterellaceae</taxon>
        <taxon>Sutterella</taxon>
    </lineage>
</organism>
<dbReference type="CDD" id="cd00082">
    <property type="entry name" value="HisKA"/>
    <property type="match status" value="1"/>
</dbReference>
<dbReference type="GO" id="GO:0005524">
    <property type="term" value="F:ATP binding"/>
    <property type="evidence" value="ECO:0007669"/>
    <property type="project" value="UniProtKB-KW"/>
</dbReference>
<dbReference type="EC" id="2.7.13.3" evidence="2"/>
<dbReference type="Pfam" id="PF12974">
    <property type="entry name" value="Phosphonate-bd"/>
    <property type="match status" value="1"/>
</dbReference>
<proteinExistence type="predicted"/>
<dbReference type="Proteomes" id="UP000014400">
    <property type="component" value="Unassembled WGS sequence"/>
</dbReference>
<keyword evidence="3" id="KW-0597">Phosphoprotein</keyword>
<dbReference type="InterPro" id="IPR005467">
    <property type="entry name" value="His_kinase_dom"/>
</dbReference>
<keyword evidence="13" id="KW-1185">Reference proteome</keyword>
<evidence type="ECO:0000256" key="1">
    <source>
        <dbReference type="ARBA" id="ARBA00000085"/>
    </source>
</evidence>
<evidence type="ECO:0000256" key="10">
    <source>
        <dbReference type="SAM" id="SignalP"/>
    </source>
</evidence>
<keyword evidence="10" id="KW-0732">Signal</keyword>
<feature type="signal peptide" evidence="10">
    <location>
        <begin position="1"/>
        <end position="16"/>
    </location>
</feature>
<sequence length="661" mass="72752">MVLAILLLLSPFSVSAGGNADIKVPLDGRSIGQEEAILSPDEAALSAVPPNGRPLVRFGFLKPMLAYGENNYQPGETDIRRPLVAHLRRMMPDVHFQFIEYELPALSEAVKRHEVDYALMSAGQYVELRSYGAYALATVYTARFPDPNRFTAALFVTTADHPEIQTIADVKGARAVFNSQANFINYQLPLAAIANAGFNPDRFFFKQYFTNDKPQEVLRLLLERKADIGVFRVCEYETLIAKWPQLKQSFRPTALVSGGNQSCLRSTELFPGWTVALTTDNMAPQLTKRMVETILAMPIDPSSGMGWSVATEFSRVNDVFHVLRIGPYAYLRDWTLSRIWRDFWPLIAAALALLAGFVFHSVSVERLAQSRARELNDAYVRQREIEDKALKTEERLAALSRLGVVSQLSSIFAHEMGQPLSAIRYRARALKTLLAAPTPRRDLMNDCLKTIDAQSAKAARILQKVRAYAKGETSREAPVRLDLLVETAAADLRRSGRLTVPTRVKTVEVEIPGDELELGLAVLNILKNAAEAAAGGINGEDGASVRVNLSANGRCARLQVVNTGRRLAPGELERHMAPMSSEKKEGIGLGIVIIQSIAEAHGGSFSLRALEAGGAEAVLELPLKFEGETADREIQETCDVKKSMPSGLAPNTLDNKEEPKK</sequence>
<dbReference type="EMBL" id="ATCF01000005">
    <property type="protein sequence ID" value="EPE01123.1"/>
    <property type="molecule type" value="Genomic_DNA"/>
</dbReference>
<reference evidence="12 13" key="1">
    <citation type="submission" date="2013-04" db="EMBL/GenBank/DDBJ databases">
        <title>The Genome Sequence of Sutterella wadsworthensis HGA0223.</title>
        <authorList>
            <consortium name="The Broad Institute Genomics Platform"/>
            <person name="Earl A."/>
            <person name="Ward D."/>
            <person name="Feldgarden M."/>
            <person name="Gevers D."/>
            <person name="Schmidt T.M."/>
            <person name="Dover J."/>
            <person name="Dai D."/>
            <person name="Walker B."/>
            <person name="Young S."/>
            <person name="Zeng Q."/>
            <person name="Gargeya S."/>
            <person name="Fitzgerald M."/>
            <person name="Haas B."/>
            <person name="Abouelleil A."/>
            <person name="Allen A.W."/>
            <person name="Alvarado L."/>
            <person name="Arachchi H.M."/>
            <person name="Berlin A.M."/>
            <person name="Chapman S.B."/>
            <person name="Gainer-Dewar J."/>
            <person name="Goldberg J."/>
            <person name="Griggs A."/>
            <person name="Gujja S."/>
            <person name="Hansen M."/>
            <person name="Howarth C."/>
            <person name="Imamovic A."/>
            <person name="Ireland A."/>
            <person name="Larimer J."/>
            <person name="McCowan C."/>
            <person name="Murphy C."/>
            <person name="Pearson M."/>
            <person name="Poon T.W."/>
            <person name="Priest M."/>
            <person name="Roberts A."/>
            <person name="Saif S."/>
            <person name="Shea T."/>
            <person name="Sisk P."/>
            <person name="Sykes S."/>
            <person name="Wortman J."/>
            <person name="Nusbaum C."/>
            <person name="Birren B."/>
        </authorList>
    </citation>
    <scope>NUCLEOTIDE SEQUENCE [LARGE SCALE GENOMIC DNA]</scope>
    <source>
        <strain evidence="12 13">HGA0223</strain>
    </source>
</reference>
<dbReference type="SMART" id="SM00388">
    <property type="entry name" value="HisKA"/>
    <property type="match status" value="1"/>
</dbReference>
<evidence type="ECO:0000313" key="13">
    <source>
        <dbReference type="Proteomes" id="UP000014400"/>
    </source>
</evidence>
<evidence type="ECO:0000256" key="8">
    <source>
        <dbReference type="ARBA" id="ARBA00023012"/>
    </source>
</evidence>
<dbReference type="eggNOG" id="COG0715">
    <property type="taxonomic scope" value="Bacteria"/>
</dbReference>
<dbReference type="InterPro" id="IPR036097">
    <property type="entry name" value="HisK_dim/P_sf"/>
</dbReference>
<evidence type="ECO:0000256" key="3">
    <source>
        <dbReference type="ARBA" id="ARBA00022553"/>
    </source>
</evidence>
<evidence type="ECO:0000256" key="4">
    <source>
        <dbReference type="ARBA" id="ARBA00022679"/>
    </source>
</evidence>
<evidence type="ECO:0000256" key="2">
    <source>
        <dbReference type="ARBA" id="ARBA00012438"/>
    </source>
</evidence>
<evidence type="ECO:0000313" key="12">
    <source>
        <dbReference type="EMBL" id="EPE01123.1"/>
    </source>
</evidence>
<dbReference type="HOGENOM" id="CLU_011260_2_0_4"/>
<dbReference type="InterPro" id="IPR003594">
    <property type="entry name" value="HATPase_dom"/>
</dbReference>
<dbReference type="AlphaFoldDB" id="S3C4D2"/>
<dbReference type="PANTHER" id="PTHR43065">
    <property type="entry name" value="SENSOR HISTIDINE KINASE"/>
    <property type="match status" value="1"/>
</dbReference>
<dbReference type="GO" id="GO:0000155">
    <property type="term" value="F:phosphorelay sensor kinase activity"/>
    <property type="evidence" value="ECO:0007669"/>
    <property type="project" value="InterPro"/>
</dbReference>
<name>S3C4D2_9BURK</name>
<dbReference type="PATRIC" id="fig|1203554.3.peg.419"/>
<gene>
    <name evidence="12" type="ORF">HMPREF1476_00433</name>
</gene>
<evidence type="ECO:0000256" key="5">
    <source>
        <dbReference type="ARBA" id="ARBA00022741"/>
    </source>
</evidence>
<evidence type="ECO:0000259" key="11">
    <source>
        <dbReference type="PROSITE" id="PS50109"/>
    </source>
</evidence>
<dbReference type="InterPro" id="IPR036890">
    <property type="entry name" value="HATPase_C_sf"/>
</dbReference>
<dbReference type="Gene3D" id="3.30.565.10">
    <property type="entry name" value="Histidine kinase-like ATPase, C-terminal domain"/>
    <property type="match status" value="1"/>
</dbReference>
<dbReference type="SUPFAM" id="SSF47384">
    <property type="entry name" value="Homodimeric domain of signal transducing histidine kinase"/>
    <property type="match status" value="1"/>
</dbReference>
<dbReference type="Pfam" id="PF02518">
    <property type="entry name" value="HATPase_c"/>
    <property type="match status" value="1"/>
</dbReference>
<evidence type="ECO:0000256" key="6">
    <source>
        <dbReference type="ARBA" id="ARBA00022777"/>
    </source>
</evidence>
<dbReference type="Gene3D" id="1.10.287.130">
    <property type="match status" value="1"/>
</dbReference>
<keyword evidence="7" id="KW-0067">ATP-binding</keyword>
<dbReference type="PANTHER" id="PTHR43065:SF10">
    <property type="entry name" value="PEROXIDE STRESS-ACTIVATED HISTIDINE KINASE MAK3"/>
    <property type="match status" value="1"/>
</dbReference>
<accession>S3C4D2</accession>
<feature type="region of interest" description="Disordered" evidence="9">
    <location>
        <begin position="641"/>
        <end position="661"/>
    </location>
</feature>
<keyword evidence="5" id="KW-0547">Nucleotide-binding</keyword>
<keyword evidence="8" id="KW-0902">Two-component regulatory system</keyword>
<comment type="catalytic activity">
    <reaction evidence="1">
        <text>ATP + protein L-histidine = ADP + protein N-phospho-L-histidine.</text>
        <dbReference type="EC" id="2.7.13.3"/>
    </reaction>
</comment>
<dbReference type="PROSITE" id="PS50109">
    <property type="entry name" value="HIS_KIN"/>
    <property type="match status" value="1"/>
</dbReference>
<dbReference type="SMART" id="SM00387">
    <property type="entry name" value="HATPase_c"/>
    <property type="match status" value="1"/>
</dbReference>
<keyword evidence="6" id="KW-0418">Kinase</keyword>
<protein>
    <recommendedName>
        <fullName evidence="2">histidine kinase</fullName>
        <ecNumber evidence="2">2.7.13.3</ecNumber>
    </recommendedName>
</protein>
<dbReference type="STRING" id="1203554.HMPREF1476_00433"/>